<protein>
    <submittedName>
        <fullName evidence="1">Uncharacterized protein</fullName>
    </submittedName>
</protein>
<sequence length="63" mass="7427">MPTEPPGCEFHMMNAFSAMRSMHIHELFCILKIKRFTWSALQSVYFYLWATKSTLIEVIVMLV</sequence>
<dbReference type="AlphaFoldDB" id="A0A143YV08"/>
<dbReference type="EMBL" id="FJNE01000008">
    <property type="protein sequence ID" value="CZQ99364.1"/>
    <property type="molecule type" value="Genomic_DNA"/>
</dbReference>
<organism evidence="1 2">
    <name type="scientific">Trichococcus palustris</name>
    <dbReference type="NCBI Taxonomy" id="140314"/>
    <lineage>
        <taxon>Bacteria</taxon>
        <taxon>Bacillati</taxon>
        <taxon>Bacillota</taxon>
        <taxon>Bacilli</taxon>
        <taxon>Lactobacillales</taxon>
        <taxon>Carnobacteriaceae</taxon>
        <taxon>Trichococcus</taxon>
    </lineage>
</organism>
<dbReference type="Proteomes" id="UP000242754">
    <property type="component" value="Unassembled WGS sequence"/>
</dbReference>
<proteinExistence type="predicted"/>
<gene>
    <name evidence="1" type="ORF">Tpal_2362</name>
</gene>
<evidence type="ECO:0000313" key="1">
    <source>
        <dbReference type="EMBL" id="CZQ99364.1"/>
    </source>
</evidence>
<reference evidence="1 2" key="1">
    <citation type="submission" date="2016-02" db="EMBL/GenBank/DDBJ databases">
        <authorList>
            <person name="Wen L."/>
            <person name="He K."/>
            <person name="Yang H."/>
        </authorList>
    </citation>
    <scope>NUCLEOTIDE SEQUENCE [LARGE SCALE GENOMIC DNA]</scope>
    <source>
        <strain evidence="1">Trichococcus palustris</strain>
    </source>
</reference>
<accession>A0A143YV08</accession>
<name>A0A143YV08_9LACT</name>
<evidence type="ECO:0000313" key="2">
    <source>
        <dbReference type="Proteomes" id="UP000242754"/>
    </source>
</evidence>
<keyword evidence="2" id="KW-1185">Reference proteome</keyword>